<feature type="domain" description="PDZ" evidence="3">
    <location>
        <begin position="676"/>
        <end position="742"/>
    </location>
</feature>
<dbReference type="PANTHER" id="PTHR46007">
    <property type="entry name" value="MEDIATOR OF RNA POLYMERASE II TRANSCRIPTION SUBUNIT 12"/>
    <property type="match status" value="1"/>
</dbReference>
<feature type="compositionally biased region" description="Low complexity" evidence="2">
    <location>
        <begin position="595"/>
        <end position="610"/>
    </location>
</feature>
<dbReference type="InterPro" id="IPR051647">
    <property type="entry name" value="Mediator_comp_sub12"/>
</dbReference>
<dbReference type="Proteomes" id="UP001178507">
    <property type="component" value="Unassembled WGS sequence"/>
</dbReference>
<sequence length="1032" mass="108189">MIHTFEAEFPKPAGSRLGIQLSLVDTPDREGLVVEKVAEGGAVDAYNKKSPEGYRIQEGDLVMKVNGVAADQGPLAHHMPAIAGKVMEASMMRLEVKRYCAGPGSLSGGAMKSPNLLPPPNFQDAPSWTGMGGSQQAAEDAGAMRQGWKGMQSMGLDQSSADAGACGQGPNQEADLLMQGQLPTRAMGMQLGGCSGGCGGGCGSGCGGNCGCGCGCGGCGCRGNSGCGNSGCCGLNSCCGGCGGCCGCGGCGCGGCGCCGNNPCGCSGCGCGGCGCGCGGGCGCGCGQYGGCGGCGLGDNSISGIQSGLAQLQQQLQLQQQQLQQQVMQSQANVLMPPPPPPLPPAAPQMRTPQQMPMNINVLSKQALQLQQKIAELQQQLGLMGFSEGAQVQQMMGVEDEAEGMQGGSAAGQASGRTPQPDANPGWSHAQLRGLTSVDREEEISQQSLMRNVQSMTHQQQPHAQKPKDEVPNQLDQNSSFTFEVFLQRAEGMRLGLSVLPVTMHDTAALWVNDVSEGGAVDAWNKSVCPAFQVRSGDAITRVFDAHGDHAKMMEELQSRRNIRLAVLRQAGTGPSPPVAKSTPKAPQHPPKALPAPRAQAQAQAEEAQNRQLMSGFPTALNSKQDEDLDTQPKTAGPPGLVVPLSREAAAPDDAGDLVGSIDIQESGSNGPLRFKVVLARKGPGRLGIDVVLKRETNFCGLLVYTVSEGGRVDAWNKQSQMPYRVLPGDHILEVNDVSISGDSNAQNDKFVVRMIQELSKDQKNVHFTVERVQLGQEAAPPEVPGFQEDLEGAEPGALPGETRLRREEQSMPRQVGPQKALELQDAEVAGLPGETRLRREEQSIPRQVGPQKALELQDAEVAGSKAASKAPKSPVPWQQKPPSQPPGKEDPSVPDCEEPPSPLPEGTPEAKEEPEAAEVEEKNEDSKDKDAKESKEKEAKEEEKEPKEKEKAEKEPKAKEKPKAKPEAKVPVGSPQRPLPPPPKTVAPSKPGEMKPEKEKEPKSLSVPAPPAGPAPPPPEASMSSPKAKGQ</sequence>
<dbReference type="InterPro" id="IPR036034">
    <property type="entry name" value="PDZ_sf"/>
</dbReference>
<dbReference type="AlphaFoldDB" id="A0AA36HTH7"/>
<evidence type="ECO:0000313" key="4">
    <source>
        <dbReference type="EMBL" id="CAJ1375053.1"/>
    </source>
</evidence>
<evidence type="ECO:0000259" key="3">
    <source>
        <dbReference type="PROSITE" id="PS50106"/>
    </source>
</evidence>
<comment type="caution">
    <text evidence="4">The sequence shown here is derived from an EMBL/GenBank/DDBJ whole genome shotgun (WGS) entry which is preliminary data.</text>
</comment>
<feature type="coiled-coil region" evidence="1">
    <location>
        <begin position="302"/>
        <end position="333"/>
    </location>
</feature>
<accession>A0AA36HTH7</accession>
<feature type="region of interest" description="Disordered" evidence="2">
    <location>
        <begin position="452"/>
        <end position="475"/>
    </location>
</feature>
<evidence type="ECO:0000256" key="2">
    <source>
        <dbReference type="SAM" id="MobiDB-lite"/>
    </source>
</evidence>
<feature type="region of interest" description="Disordered" evidence="2">
    <location>
        <begin position="402"/>
        <end position="429"/>
    </location>
</feature>
<proteinExistence type="predicted"/>
<dbReference type="PROSITE" id="PS50106">
    <property type="entry name" value="PDZ"/>
    <property type="match status" value="2"/>
</dbReference>
<gene>
    <name evidence="4" type="ORF">EVOR1521_LOCUS4424</name>
</gene>
<dbReference type="GO" id="GO:0016592">
    <property type="term" value="C:mediator complex"/>
    <property type="evidence" value="ECO:0007669"/>
    <property type="project" value="TreeGrafter"/>
</dbReference>
<feature type="compositionally biased region" description="Basic and acidic residues" evidence="2">
    <location>
        <begin position="925"/>
        <end position="969"/>
    </location>
</feature>
<dbReference type="EMBL" id="CAUJNA010000296">
    <property type="protein sequence ID" value="CAJ1375053.1"/>
    <property type="molecule type" value="Genomic_DNA"/>
</dbReference>
<dbReference type="CDD" id="cd00136">
    <property type="entry name" value="PDZ_canonical"/>
    <property type="match status" value="1"/>
</dbReference>
<feature type="compositionally biased region" description="Polar residues" evidence="2">
    <location>
        <begin position="452"/>
        <end position="463"/>
    </location>
</feature>
<dbReference type="GO" id="GO:0045944">
    <property type="term" value="P:positive regulation of transcription by RNA polymerase II"/>
    <property type="evidence" value="ECO:0007669"/>
    <property type="project" value="TreeGrafter"/>
</dbReference>
<evidence type="ECO:0000313" key="5">
    <source>
        <dbReference type="Proteomes" id="UP001178507"/>
    </source>
</evidence>
<dbReference type="PANTHER" id="PTHR46007:SF8">
    <property type="entry name" value="C2H2-TYPE DOMAIN-CONTAINING PROTEIN"/>
    <property type="match status" value="1"/>
</dbReference>
<reference evidence="4" key="1">
    <citation type="submission" date="2023-08" db="EMBL/GenBank/DDBJ databases">
        <authorList>
            <person name="Chen Y."/>
            <person name="Shah S."/>
            <person name="Dougan E. K."/>
            <person name="Thang M."/>
            <person name="Chan C."/>
        </authorList>
    </citation>
    <scope>NUCLEOTIDE SEQUENCE</scope>
</reference>
<dbReference type="InterPro" id="IPR001478">
    <property type="entry name" value="PDZ"/>
</dbReference>
<name>A0AA36HTH7_9DINO</name>
<feature type="compositionally biased region" description="Pro residues" evidence="2">
    <location>
        <begin position="1009"/>
        <end position="1021"/>
    </location>
</feature>
<feature type="region of interest" description="Disordered" evidence="2">
    <location>
        <begin position="571"/>
        <end position="610"/>
    </location>
</feature>
<feature type="compositionally biased region" description="Basic and acidic residues" evidence="2">
    <location>
        <begin position="993"/>
        <end position="1004"/>
    </location>
</feature>
<dbReference type="Gene3D" id="2.30.42.10">
    <property type="match status" value="2"/>
</dbReference>
<feature type="compositionally biased region" description="Low complexity" evidence="2">
    <location>
        <begin position="1022"/>
        <end position="1032"/>
    </location>
</feature>
<feature type="compositionally biased region" description="Low complexity" evidence="2">
    <location>
        <begin position="865"/>
        <end position="877"/>
    </location>
</feature>
<dbReference type="SUPFAM" id="SSF50156">
    <property type="entry name" value="PDZ domain-like"/>
    <property type="match status" value="2"/>
</dbReference>
<protein>
    <recommendedName>
        <fullName evidence="3">PDZ domain-containing protein</fullName>
    </recommendedName>
</protein>
<feature type="region of interest" description="Disordered" evidence="2">
    <location>
        <begin position="777"/>
        <end position="1032"/>
    </location>
</feature>
<organism evidence="4 5">
    <name type="scientific">Effrenium voratum</name>
    <dbReference type="NCBI Taxonomy" id="2562239"/>
    <lineage>
        <taxon>Eukaryota</taxon>
        <taxon>Sar</taxon>
        <taxon>Alveolata</taxon>
        <taxon>Dinophyceae</taxon>
        <taxon>Suessiales</taxon>
        <taxon>Symbiodiniaceae</taxon>
        <taxon>Effrenium</taxon>
    </lineage>
</organism>
<keyword evidence="1" id="KW-0175">Coiled coil</keyword>
<keyword evidence="5" id="KW-1185">Reference proteome</keyword>
<feature type="domain" description="PDZ" evidence="3">
    <location>
        <begin position="6"/>
        <end position="67"/>
    </location>
</feature>
<evidence type="ECO:0000256" key="1">
    <source>
        <dbReference type="SAM" id="Coils"/>
    </source>
</evidence>
<dbReference type="GO" id="GO:0003713">
    <property type="term" value="F:transcription coactivator activity"/>
    <property type="evidence" value="ECO:0007669"/>
    <property type="project" value="TreeGrafter"/>
</dbReference>